<accession>A0AB33IZM8</accession>
<gene>
    <name evidence="1" type="ORF">GTC17254_16390</name>
</gene>
<protein>
    <submittedName>
        <fullName evidence="1">Uncharacterized protein</fullName>
    </submittedName>
</protein>
<dbReference type="AlphaFoldDB" id="A0AB33IZM8"/>
<evidence type="ECO:0000313" key="1">
    <source>
        <dbReference type="EMBL" id="BFO74042.1"/>
    </source>
</evidence>
<name>A0AB33IZM8_9BACT</name>
<dbReference type="EMBL" id="AP035786">
    <property type="protein sequence ID" value="BFO74042.1"/>
    <property type="molecule type" value="Genomic_DNA"/>
</dbReference>
<reference evidence="1" key="1">
    <citation type="submission" date="2024-07" db="EMBL/GenBank/DDBJ databases">
        <title>Complete genome sequence of Prevotella sp. YM-2024 GTC17254.</title>
        <authorList>
            <person name="Hayashi M."/>
            <person name="Muto Y."/>
            <person name="Tanaka K."/>
            <person name="Niwa H."/>
        </authorList>
    </citation>
    <scope>NUCLEOTIDE SEQUENCE</scope>
    <source>
        <strain evidence="1">GTC17254</strain>
    </source>
</reference>
<proteinExistence type="predicted"/>
<organism evidence="1">
    <name type="scientific">Prevotella sp. GTC17254</name>
    <dbReference type="NCBI Taxonomy" id="3236794"/>
    <lineage>
        <taxon>Bacteria</taxon>
        <taxon>Pseudomonadati</taxon>
        <taxon>Bacteroidota</taxon>
        <taxon>Bacteroidia</taxon>
        <taxon>Bacteroidales</taxon>
        <taxon>Prevotellaceae</taxon>
        <taxon>Prevotella</taxon>
    </lineage>
</organism>
<sequence length="159" mass="18701">MKQILDYPAMEEGAYKRSIILLYQKLIKQLSPYFSTQQIGVVRHSYFVEVVFSMNDQQMLENFVSDLADKLHIHVLYASREDNGRVYKVVAYSTPVEDEMFVLHLSSTNYGIVDSMTVFFFDSLETMYYQLLAERNRMSKRQGDILEQEDYVETLSNFN</sequence>